<feature type="region of interest" description="Disordered" evidence="11">
    <location>
        <begin position="290"/>
        <end position="399"/>
    </location>
</feature>
<proteinExistence type="inferred from homology"/>
<evidence type="ECO:0000256" key="1">
    <source>
        <dbReference type="ARBA" id="ARBA00004123"/>
    </source>
</evidence>
<dbReference type="AlphaFoldDB" id="A0A2X0NGY7"/>
<dbReference type="GO" id="GO:0006270">
    <property type="term" value="P:DNA replication initiation"/>
    <property type="evidence" value="ECO:0007669"/>
    <property type="project" value="TreeGrafter"/>
</dbReference>
<organism evidence="13 14">
    <name type="scientific">Microbotryum saponariae</name>
    <dbReference type="NCBI Taxonomy" id="289078"/>
    <lineage>
        <taxon>Eukaryota</taxon>
        <taxon>Fungi</taxon>
        <taxon>Dikarya</taxon>
        <taxon>Basidiomycota</taxon>
        <taxon>Pucciniomycotina</taxon>
        <taxon>Microbotryomycetes</taxon>
        <taxon>Microbotryales</taxon>
        <taxon>Microbotryaceae</taxon>
        <taxon>Microbotryum</taxon>
    </lineage>
</organism>
<feature type="region of interest" description="Disordered" evidence="11">
    <location>
        <begin position="1"/>
        <end position="27"/>
    </location>
</feature>
<dbReference type="GO" id="GO:0003688">
    <property type="term" value="F:DNA replication origin binding"/>
    <property type="evidence" value="ECO:0007669"/>
    <property type="project" value="TreeGrafter"/>
</dbReference>
<gene>
    <name evidence="13" type="ORF">BZ3500_MVSOF-1268-A1-R1_CHR3-3G06420</name>
</gene>
<keyword evidence="5 10" id="KW-0547">Nucleotide-binding</keyword>
<dbReference type="FunFam" id="3.40.50.300:FF:000199">
    <property type="entry name" value="Origin recognition complex subunit 1"/>
    <property type="match status" value="1"/>
</dbReference>
<dbReference type="SMART" id="SM00382">
    <property type="entry name" value="AAA"/>
    <property type="match status" value="1"/>
</dbReference>
<keyword evidence="7" id="KW-0460">Magnesium</keyword>
<dbReference type="GO" id="GO:0005664">
    <property type="term" value="C:nuclear origin of replication recognition complex"/>
    <property type="evidence" value="ECO:0007669"/>
    <property type="project" value="TreeGrafter"/>
</dbReference>
<dbReference type="GO" id="GO:0005524">
    <property type="term" value="F:ATP binding"/>
    <property type="evidence" value="ECO:0007669"/>
    <property type="project" value="UniProtKB-KW"/>
</dbReference>
<dbReference type="InterPro" id="IPR001025">
    <property type="entry name" value="BAH_dom"/>
</dbReference>
<dbReference type="Pfam" id="PF00004">
    <property type="entry name" value="AAA"/>
    <property type="match status" value="1"/>
</dbReference>
<accession>A0A2X0NGY7</accession>
<evidence type="ECO:0000256" key="8">
    <source>
        <dbReference type="ARBA" id="ARBA00023125"/>
    </source>
</evidence>
<dbReference type="STRING" id="289078.A0A2X0NGY7"/>
<evidence type="ECO:0000313" key="14">
    <source>
        <dbReference type="Proteomes" id="UP000249723"/>
    </source>
</evidence>
<dbReference type="Proteomes" id="UP000249723">
    <property type="component" value="Unassembled WGS sequence"/>
</dbReference>
<keyword evidence="4" id="KW-0479">Metal-binding</keyword>
<dbReference type="InterPro" id="IPR050311">
    <property type="entry name" value="ORC1/CDC6"/>
</dbReference>
<feature type="compositionally biased region" description="Basic residues" evidence="11">
    <location>
        <begin position="382"/>
        <end position="399"/>
    </location>
</feature>
<feature type="region of interest" description="Disordered" evidence="11">
    <location>
        <begin position="93"/>
        <end position="114"/>
    </location>
</feature>
<dbReference type="InterPro" id="IPR003593">
    <property type="entry name" value="AAA+_ATPase"/>
</dbReference>
<evidence type="ECO:0000256" key="7">
    <source>
        <dbReference type="ARBA" id="ARBA00022842"/>
    </source>
</evidence>
<evidence type="ECO:0000256" key="3">
    <source>
        <dbReference type="ARBA" id="ARBA00022705"/>
    </source>
</evidence>
<evidence type="ECO:0000256" key="5">
    <source>
        <dbReference type="ARBA" id="ARBA00022741"/>
    </source>
</evidence>
<dbReference type="PROSITE" id="PS51038">
    <property type="entry name" value="BAH"/>
    <property type="match status" value="1"/>
</dbReference>
<sequence>MTDTWPERSVSQSVAGPSTPTRVSRNNGLSNLARYSHFIRTSSSGQPNRFCVGETVVIGQGAVLKQKWLQVPEHQMERSRAIVKAMAKGKGRAQMTASSRKQQPRAEASWFSEDGLGPHDKVGTLVDLYSDERERMMAKVRWFARPSAVWGADGPPEDEIVDDHIPSNSQYELYYTSDSAHLHETRARQSWDPHRSPGMPLASSKLVEKTPLCLDQIPIAAISRHVQILTPQDPSPSRPLPPSATPCFVVKKVFDAKPIRGAEFLGGIDWAEVHKQGVRDGNWDVEATMAEIESDEEQERPKKRGRNDDEAGWKGKRARVEQEDASEEEASSDDDSDEVDEYDGASGEEHGSDDADDSDKENVDEEEDDSDDGETLRVAPSNRKKKHTKAVNKPKQAKRIVPKLSQRARDRANKVAIRKKKFSGKQKAKQMINLVPPAFTLSPGFAKLPPFERAKAMLHVSATPDLLPCREHQRNLISSLLGDAVLGQTGTCLYVHGVPGTGKTATVHSIVRELQEDERDGQDMDAFQFVEINGMKIAEPTTAFSLLWEAISGQKSSSKQALVSLENHFQTPDPARKTTVVLVDELDQMITKKQDVIYNFFNWPHVPHSRLIVIAVANTMDLPEREMSGKIRSRLGSNRIVFTPYKWEELQTILVARLEGLDEVFAPRAIEIIARRVAAGPGDARRALDIARRTVEKVDQRNRDRGDGREGRCEVADATATYTEMTNHGSSVFIKRASLHQKILLLALAQCIKRAGVPEVELEVVSRIKAAFWRVIKWHLDFLRQTAITPVPSQSELFAIVAELHALRLLVTESQRGDYFQRVRTLVSNNDLFEVLKEDDRLKNHVPRFT</sequence>
<evidence type="ECO:0000256" key="2">
    <source>
        <dbReference type="ARBA" id="ARBA00008398"/>
    </source>
</evidence>
<evidence type="ECO:0000313" key="13">
    <source>
        <dbReference type="EMBL" id="SCZ97864.1"/>
    </source>
</evidence>
<comment type="function">
    <text evidence="10">Component of the origin recognition complex (ORC) that binds origins of replication. DNA-binding is ATP-dependent, however specific DNA sequences that define origins of replication have not been identified so far. ORC is required to assemble the pre-replication complex necessary to initiate DNA replication.</text>
</comment>
<dbReference type="InterPro" id="IPR027417">
    <property type="entry name" value="P-loop_NTPase"/>
</dbReference>
<dbReference type="InterPro" id="IPR003959">
    <property type="entry name" value="ATPase_AAA_core"/>
</dbReference>
<dbReference type="OrthoDB" id="1926878at2759"/>
<dbReference type="PANTHER" id="PTHR10763">
    <property type="entry name" value="CELL DIVISION CONTROL PROTEIN 6-RELATED"/>
    <property type="match status" value="1"/>
</dbReference>
<keyword evidence="9 10" id="KW-0539">Nucleus</keyword>
<dbReference type="GO" id="GO:0016887">
    <property type="term" value="F:ATP hydrolysis activity"/>
    <property type="evidence" value="ECO:0007669"/>
    <property type="project" value="InterPro"/>
</dbReference>
<comment type="subcellular location">
    <subcellularLocation>
        <location evidence="1 10">Nucleus</location>
    </subcellularLocation>
</comment>
<comment type="subunit">
    <text evidence="10">ORC is composed of six subunits.</text>
</comment>
<feature type="domain" description="BAH" evidence="12">
    <location>
        <begin position="101"/>
        <end position="265"/>
    </location>
</feature>
<evidence type="ECO:0000259" key="12">
    <source>
        <dbReference type="PROSITE" id="PS51038"/>
    </source>
</evidence>
<evidence type="ECO:0000256" key="6">
    <source>
        <dbReference type="ARBA" id="ARBA00022840"/>
    </source>
</evidence>
<feature type="compositionally biased region" description="Acidic residues" evidence="11">
    <location>
        <begin position="323"/>
        <end position="343"/>
    </location>
</feature>
<dbReference type="Pfam" id="PF22606">
    <property type="entry name" value="Cdc6-ORC-like_ATPase_lid"/>
    <property type="match status" value="1"/>
</dbReference>
<evidence type="ECO:0000256" key="10">
    <source>
        <dbReference type="RuleBase" id="RU365058"/>
    </source>
</evidence>
<evidence type="ECO:0000256" key="9">
    <source>
        <dbReference type="ARBA" id="ARBA00023242"/>
    </source>
</evidence>
<name>A0A2X0NGY7_9BASI</name>
<dbReference type="InterPro" id="IPR054425">
    <property type="entry name" value="Cdc6_ORC1-like_ATPase_lid"/>
</dbReference>
<keyword evidence="6 10" id="KW-0067">ATP-binding</keyword>
<keyword evidence="8 10" id="KW-0238">DNA-binding</keyword>
<dbReference type="GO" id="GO:0046872">
    <property type="term" value="F:metal ion binding"/>
    <property type="evidence" value="ECO:0007669"/>
    <property type="project" value="UniProtKB-KW"/>
</dbReference>
<dbReference type="GO" id="GO:0033314">
    <property type="term" value="P:mitotic DNA replication checkpoint signaling"/>
    <property type="evidence" value="ECO:0007669"/>
    <property type="project" value="TreeGrafter"/>
</dbReference>
<dbReference type="SUPFAM" id="SSF52540">
    <property type="entry name" value="P-loop containing nucleoside triphosphate hydrolases"/>
    <property type="match status" value="1"/>
</dbReference>
<dbReference type="Pfam" id="PF09079">
    <property type="entry name" value="WHD_Cdc6"/>
    <property type="match status" value="1"/>
</dbReference>
<evidence type="ECO:0000256" key="11">
    <source>
        <dbReference type="SAM" id="MobiDB-lite"/>
    </source>
</evidence>
<dbReference type="PANTHER" id="PTHR10763:SF23">
    <property type="entry name" value="ORIGIN RECOGNITION COMPLEX SUBUNIT 1"/>
    <property type="match status" value="1"/>
</dbReference>
<protein>
    <recommendedName>
        <fullName evidence="10">Origin recognition complex subunit 1</fullName>
    </recommendedName>
</protein>
<dbReference type="InterPro" id="IPR015163">
    <property type="entry name" value="Cdc6_C"/>
</dbReference>
<feature type="compositionally biased region" description="Basic and acidic residues" evidence="11">
    <location>
        <begin position="306"/>
        <end position="322"/>
    </location>
</feature>
<feature type="compositionally biased region" description="Acidic residues" evidence="11">
    <location>
        <begin position="354"/>
        <end position="373"/>
    </location>
</feature>
<dbReference type="CDD" id="cd00009">
    <property type="entry name" value="AAA"/>
    <property type="match status" value="1"/>
</dbReference>
<dbReference type="EMBL" id="FMWP01000094">
    <property type="protein sequence ID" value="SCZ97864.1"/>
    <property type="molecule type" value="Genomic_DNA"/>
</dbReference>
<keyword evidence="3 10" id="KW-0235">DNA replication</keyword>
<dbReference type="Gene3D" id="3.40.50.300">
    <property type="entry name" value="P-loop containing nucleotide triphosphate hydrolases"/>
    <property type="match status" value="1"/>
</dbReference>
<dbReference type="GO" id="GO:0003682">
    <property type="term" value="F:chromatin binding"/>
    <property type="evidence" value="ECO:0007669"/>
    <property type="project" value="InterPro"/>
</dbReference>
<reference evidence="14" key="1">
    <citation type="submission" date="2016-10" db="EMBL/GenBank/DDBJ databases">
        <authorList>
            <person name="Jeantristanb JTB J.-T."/>
            <person name="Ricardo R."/>
        </authorList>
    </citation>
    <scope>NUCLEOTIDE SEQUENCE [LARGE SCALE GENOMIC DNA]</scope>
</reference>
<comment type="similarity">
    <text evidence="2 10">Belongs to the ORC1 family.</text>
</comment>
<keyword evidence="14" id="KW-1185">Reference proteome</keyword>
<evidence type="ECO:0000256" key="4">
    <source>
        <dbReference type="ARBA" id="ARBA00022723"/>
    </source>
</evidence>